<reference evidence="3" key="1">
    <citation type="journal article" date="2019" name="Int. J. Syst. Evol. Microbiol.">
        <title>The Global Catalogue of Microorganisms (GCM) 10K type strain sequencing project: providing services to taxonomists for standard genome sequencing and annotation.</title>
        <authorList>
            <consortium name="The Broad Institute Genomics Platform"/>
            <consortium name="The Broad Institute Genome Sequencing Center for Infectious Disease"/>
            <person name="Wu L."/>
            <person name="Ma J."/>
        </authorList>
    </citation>
    <scope>NUCLEOTIDE SEQUENCE [LARGE SCALE GENOMIC DNA]</scope>
    <source>
        <strain evidence="3">ZS-22-S1</strain>
    </source>
</reference>
<feature type="region of interest" description="Disordered" evidence="1">
    <location>
        <begin position="1"/>
        <end position="31"/>
    </location>
</feature>
<keyword evidence="3" id="KW-1185">Reference proteome</keyword>
<dbReference type="Proteomes" id="UP001595859">
    <property type="component" value="Unassembled WGS sequence"/>
</dbReference>
<comment type="caution">
    <text evidence="2">The sequence shown here is derived from an EMBL/GenBank/DDBJ whole genome shotgun (WGS) entry which is preliminary data.</text>
</comment>
<proteinExistence type="predicted"/>
<organism evidence="2 3">
    <name type="scientific">Actinophytocola glycyrrhizae</name>
    <dbReference type="NCBI Taxonomy" id="2044873"/>
    <lineage>
        <taxon>Bacteria</taxon>
        <taxon>Bacillati</taxon>
        <taxon>Actinomycetota</taxon>
        <taxon>Actinomycetes</taxon>
        <taxon>Pseudonocardiales</taxon>
        <taxon>Pseudonocardiaceae</taxon>
    </lineage>
</organism>
<evidence type="ECO:0000313" key="2">
    <source>
        <dbReference type="EMBL" id="MFC4857132.1"/>
    </source>
</evidence>
<dbReference type="EMBL" id="JBHSIS010000017">
    <property type="protein sequence ID" value="MFC4857132.1"/>
    <property type="molecule type" value="Genomic_DNA"/>
</dbReference>
<gene>
    <name evidence="2" type="ORF">ACFPCV_26865</name>
</gene>
<dbReference type="RefSeq" id="WP_378059120.1">
    <property type="nucleotide sequence ID" value="NZ_JBHSIS010000017.1"/>
</dbReference>
<sequence length="259" mass="27878">MSYSSPDPRWTRLDQSRPAPAGSRAVASDGLAGGGGPILPLLRAAVTDEPVDHEELLDHVAAVVHDVEPVLDPRPELLALLDLPDVAEPGPGRDAALARVDELRDAPEEHAELIGAVALAVSAISAVATVAPSYDLAPAAVGLVCVALHAEPPVRSAKEAYQHARAARNALTEELPAFTATVLDAATQQDTALEAPAARVLLRSYVLRRWLLETTWPQRRVCWRVLDKVAAATYPPADAVTLTRLTERLDEFQFRRWPT</sequence>
<name>A0ABV9S9H0_9PSEU</name>
<evidence type="ECO:0000313" key="3">
    <source>
        <dbReference type="Proteomes" id="UP001595859"/>
    </source>
</evidence>
<protein>
    <submittedName>
        <fullName evidence="2">Uncharacterized protein</fullName>
    </submittedName>
</protein>
<accession>A0ABV9S9H0</accession>
<evidence type="ECO:0000256" key="1">
    <source>
        <dbReference type="SAM" id="MobiDB-lite"/>
    </source>
</evidence>